<comment type="caution">
    <text evidence="2">The sequence shown here is derived from an EMBL/GenBank/DDBJ whole genome shotgun (WGS) entry which is preliminary data.</text>
</comment>
<protein>
    <recommendedName>
        <fullName evidence="1">N-acetyltransferase domain-containing protein</fullName>
    </recommendedName>
</protein>
<evidence type="ECO:0000313" key="3">
    <source>
        <dbReference type="Proteomes" id="UP001157161"/>
    </source>
</evidence>
<dbReference type="InterPro" id="IPR000182">
    <property type="entry name" value="GNAT_dom"/>
</dbReference>
<dbReference type="GO" id="GO:0005737">
    <property type="term" value="C:cytoplasm"/>
    <property type="evidence" value="ECO:0007669"/>
    <property type="project" value="TreeGrafter"/>
</dbReference>
<reference evidence="2" key="2">
    <citation type="submission" date="2023-02" db="EMBL/GenBank/DDBJ databases">
        <authorList>
            <person name="Sun Q."/>
            <person name="Mori K."/>
        </authorList>
    </citation>
    <scope>NUCLEOTIDE SEQUENCE</scope>
    <source>
        <strain evidence="2">NBRC 112290</strain>
    </source>
</reference>
<evidence type="ECO:0000313" key="2">
    <source>
        <dbReference type="EMBL" id="GMA32664.1"/>
    </source>
</evidence>
<dbReference type="AlphaFoldDB" id="A0AA38CUC2"/>
<dbReference type="GO" id="GO:0008999">
    <property type="term" value="F:protein-N-terminal-alanine acetyltransferase activity"/>
    <property type="evidence" value="ECO:0007669"/>
    <property type="project" value="TreeGrafter"/>
</dbReference>
<dbReference type="Proteomes" id="UP001157161">
    <property type="component" value="Unassembled WGS sequence"/>
</dbReference>
<accession>A0AA38CUC2</accession>
<feature type="domain" description="N-acetyltransferase" evidence="1">
    <location>
        <begin position="15"/>
        <end position="162"/>
    </location>
</feature>
<dbReference type="PANTHER" id="PTHR43441">
    <property type="entry name" value="RIBOSOMAL-PROTEIN-SERINE ACETYLTRANSFERASE"/>
    <property type="match status" value="1"/>
</dbReference>
<dbReference type="InterPro" id="IPR016181">
    <property type="entry name" value="Acyl_CoA_acyltransferase"/>
</dbReference>
<name>A0AA38CUC2_9MICO</name>
<dbReference type="GO" id="GO:1990189">
    <property type="term" value="F:protein N-terminal-serine acetyltransferase activity"/>
    <property type="evidence" value="ECO:0007669"/>
    <property type="project" value="TreeGrafter"/>
</dbReference>
<reference evidence="2" key="1">
    <citation type="journal article" date="2014" name="Int. J. Syst. Evol. Microbiol.">
        <title>Complete genome sequence of Corynebacterium casei LMG S-19264T (=DSM 44701T), isolated from a smear-ripened cheese.</title>
        <authorList>
            <consortium name="US DOE Joint Genome Institute (JGI-PGF)"/>
            <person name="Walter F."/>
            <person name="Albersmeier A."/>
            <person name="Kalinowski J."/>
            <person name="Ruckert C."/>
        </authorList>
    </citation>
    <scope>NUCLEOTIDE SEQUENCE</scope>
    <source>
        <strain evidence="2">NBRC 112290</strain>
    </source>
</reference>
<organism evidence="2 3">
    <name type="scientific">Litorihabitans aurantiacus</name>
    <dbReference type="NCBI Taxonomy" id="1930061"/>
    <lineage>
        <taxon>Bacteria</taxon>
        <taxon>Bacillati</taxon>
        <taxon>Actinomycetota</taxon>
        <taxon>Actinomycetes</taxon>
        <taxon>Micrococcales</taxon>
        <taxon>Beutenbergiaceae</taxon>
        <taxon>Litorihabitans</taxon>
    </lineage>
</organism>
<dbReference type="RefSeq" id="WP_284251347.1">
    <property type="nucleotide sequence ID" value="NZ_BSUM01000001.1"/>
</dbReference>
<sequence>MPTPLLRPWITDDATALRSAVATSPDLVTQLPVDALGDDAACAAFITDHLATPSKYERALAIAVDGEAVGNVAIGAIDRRHGTGWISYWLAASARGRGLAARALVTVAARALDPAGDDLFRLELGHRLNNPSSCAVARRAGFVAEGVERAKLAYGSERFDVETHARLRTDPAPSTAPLEVAAAAW</sequence>
<dbReference type="PROSITE" id="PS51186">
    <property type="entry name" value="GNAT"/>
    <property type="match status" value="1"/>
</dbReference>
<proteinExistence type="predicted"/>
<keyword evidence="3" id="KW-1185">Reference proteome</keyword>
<dbReference type="Pfam" id="PF13302">
    <property type="entry name" value="Acetyltransf_3"/>
    <property type="match status" value="1"/>
</dbReference>
<dbReference type="Gene3D" id="3.40.630.30">
    <property type="match status" value="1"/>
</dbReference>
<dbReference type="SUPFAM" id="SSF55729">
    <property type="entry name" value="Acyl-CoA N-acyltransferases (Nat)"/>
    <property type="match status" value="1"/>
</dbReference>
<dbReference type="InterPro" id="IPR051908">
    <property type="entry name" value="Ribosomal_N-acetyltransferase"/>
</dbReference>
<evidence type="ECO:0000259" key="1">
    <source>
        <dbReference type="PROSITE" id="PS51186"/>
    </source>
</evidence>
<gene>
    <name evidence="2" type="ORF">GCM10025875_26560</name>
</gene>
<dbReference type="EMBL" id="BSUM01000001">
    <property type="protein sequence ID" value="GMA32664.1"/>
    <property type="molecule type" value="Genomic_DNA"/>
</dbReference>
<dbReference type="PANTHER" id="PTHR43441:SF10">
    <property type="entry name" value="ACETYLTRANSFERASE"/>
    <property type="match status" value="1"/>
</dbReference>